<keyword evidence="10" id="KW-1185">Reference proteome</keyword>
<comment type="similarity">
    <text evidence="1">Belongs to the RNA polymerase beta chain family.</text>
</comment>
<dbReference type="GO" id="GO:0003677">
    <property type="term" value="F:DNA binding"/>
    <property type="evidence" value="ECO:0007669"/>
    <property type="project" value="InterPro"/>
</dbReference>
<evidence type="ECO:0000313" key="10">
    <source>
        <dbReference type="Proteomes" id="UP000554482"/>
    </source>
</evidence>
<name>A0A7J6VSS9_THATH</name>
<feature type="domain" description="RNA polymerase beta subunit protrusion" evidence="8">
    <location>
        <begin position="101"/>
        <end position="277"/>
    </location>
</feature>
<protein>
    <recommendedName>
        <fullName evidence="2">DNA-directed RNA polymerase</fullName>
        <ecNumber evidence="2">2.7.7.6</ecNumber>
    </recommendedName>
</protein>
<evidence type="ECO:0000256" key="5">
    <source>
        <dbReference type="ARBA" id="ARBA00022695"/>
    </source>
</evidence>
<dbReference type="EC" id="2.7.7.6" evidence="2"/>
<dbReference type="AlphaFoldDB" id="A0A7J6VSS9"/>
<evidence type="ECO:0000256" key="1">
    <source>
        <dbReference type="ARBA" id="ARBA00006835"/>
    </source>
</evidence>
<dbReference type="SUPFAM" id="SSF64484">
    <property type="entry name" value="beta and beta-prime subunits of DNA dependent RNA-polymerase"/>
    <property type="match status" value="1"/>
</dbReference>
<dbReference type="InterPro" id="IPR015712">
    <property type="entry name" value="DNA-dir_RNA_pol_su2"/>
</dbReference>
<accession>A0A7J6VSS9</accession>
<keyword evidence="5" id="KW-0548">Nucleotidyltransferase</keyword>
<sequence>MSSNTAMEEDGGNISESSSSFGDLMDAIRDNGMEEDVVLSSIDKDKAGPSSTFSKDKAFPMEIEEEDDDEDLEDLDDVPFTEAVLNKFCKEASRSFFSEYGLISHQINSYNDFVDNGIQALVDSIGEINVEPGYDPSKKGGGESGWRRARIKFGKVKITKPMFWTGDKAVCGNKELKFLPRHARLQKMTYSARMKVEVEYEVYTMENERSDKFKTGQEQRIVEKILRPKEKTEVLLGSLPVMVRSNLCWMNGAEKGDCDFDHGGYFLIKGAEKVIYVICVYLTTCLFIL</sequence>
<organism evidence="9 10">
    <name type="scientific">Thalictrum thalictroides</name>
    <name type="common">Rue-anemone</name>
    <name type="synonym">Anemone thalictroides</name>
    <dbReference type="NCBI Taxonomy" id="46969"/>
    <lineage>
        <taxon>Eukaryota</taxon>
        <taxon>Viridiplantae</taxon>
        <taxon>Streptophyta</taxon>
        <taxon>Embryophyta</taxon>
        <taxon>Tracheophyta</taxon>
        <taxon>Spermatophyta</taxon>
        <taxon>Magnoliopsida</taxon>
        <taxon>Ranunculales</taxon>
        <taxon>Ranunculaceae</taxon>
        <taxon>Thalictroideae</taxon>
        <taxon>Thalictrum</taxon>
    </lineage>
</organism>
<evidence type="ECO:0000256" key="3">
    <source>
        <dbReference type="ARBA" id="ARBA00022478"/>
    </source>
</evidence>
<keyword evidence="4" id="KW-0808">Transferase</keyword>
<evidence type="ECO:0000256" key="7">
    <source>
        <dbReference type="SAM" id="MobiDB-lite"/>
    </source>
</evidence>
<dbReference type="Pfam" id="PF04563">
    <property type="entry name" value="RNA_pol_Rpb2_1"/>
    <property type="match status" value="1"/>
</dbReference>
<dbReference type="GO" id="GO:0032549">
    <property type="term" value="F:ribonucleoside binding"/>
    <property type="evidence" value="ECO:0007669"/>
    <property type="project" value="InterPro"/>
</dbReference>
<dbReference type="GO" id="GO:0006351">
    <property type="term" value="P:DNA-templated transcription"/>
    <property type="evidence" value="ECO:0007669"/>
    <property type="project" value="InterPro"/>
</dbReference>
<dbReference type="Proteomes" id="UP000554482">
    <property type="component" value="Unassembled WGS sequence"/>
</dbReference>
<evidence type="ECO:0000313" key="9">
    <source>
        <dbReference type="EMBL" id="KAF5187618.1"/>
    </source>
</evidence>
<gene>
    <name evidence="9" type="ORF">FRX31_022795</name>
</gene>
<comment type="caution">
    <text evidence="9">The sequence shown here is derived from an EMBL/GenBank/DDBJ whole genome shotgun (WGS) entry which is preliminary data.</text>
</comment>
<reference evidence="9 10" key="1">
    <citation type="submission" date="2020-06" db="EMBL/GenBank/DDBJ databases">
        <title>Transcriptomic and genomic resources for Thalictrum thalictroides and T. hernandezii: Facilitating candidate gene discovery in an emerging model plant lineage.</title>
        <authorList>
            <person name="Arias T."/>
            <person name="Riano-Pachon D.M."/>
            <person name="Di Stilio V.S."/>
        </authorList>
    </citation>
    <scope>NUCLEOTIDE SEQUENCE [LARGE SCALE GENOMIC DNA]</scope>
    <source>
        <strain evidence="10">cv. WT478/WT964</strain>
        <tissue evidence="9">Leaves</tissue>
    </source>
</reference>
<dbReference type="OrthoDB" id="1720400at2759"/>
<dbReference type="FunFam" id="3.90.1100.10:FF:000015">
    <property type="entry name" value="DNA-directed RNA polymerase subunit beta"/>
    <property type="match status" value="1"/>
</dbReference>
<feature type="region of interest" description="Disordered" evidence="7">
    <location>
        <begin position="40"/>
        <end position="59"/>
    </location>
</feature>
<keyword evidence="3 9" id="KW-0240">DNA-directed RNA polymerase</keyword>
<evidence type="ECO:0000256" key="6">
    <source>
        <dbReference type="ARBA" id="ARBA00023163"/>
    </source>
</evidence>
<evidence type="ECO:0000256" key="4">
    <source>
        <dbReference type="ARBA" id="ARBA00022679"/>
    </source>
</evidence>
<dbReference type="InterPro" id="IPR007644">
    <property type="entry name" value="RNA_pol_bsu_protrusion"/>
</dbReference>
<dbReference type="GO" id="GO:0000428">
    <property type="term" value="C:DNA-directed RNA polymerase complex"/>
    <property type="evidence" value="ECO:0007669"/>
    <property type="project" value="UniProtKB-KW"/>
</dbReference>
<dbReference type="EMBL" id="JABWDY010027777">
    <property type="protein sequence ID" value="KAF5187618.1"/>
    <property type="molecule type" value="Genomic_DNA"/>
</dbReference>
<dbReference type="GO" id="GO:0003899">
    <property type="term" value="F:DNA-directed RNA polymerase activity"/>
    <property type="evidence" value="ECO:0007669"/>
    <property type="project" value="UniProtKB-EC"/>
</dbReference>
<evidence type="ECO:0000256" key="2">
    <source>
        <dbReference type="ARBA" id="ARBA00012418"/>
    </source>
</evidence>
<evidence type="ECO:0000259" key="8">
    <source>
        <dbReference type="Pfam" id="PF04563"/>
    </source>
</evidence>
<keyword evidence="6" id="KW-0804">Transcription</keyword>
<dbReference type="Gene3D" id="3.90.1100.10">
    <property type="match status" value="1"/>
</dbReference>
<proteinExistence type="inferred from homology"/>
<dbReference type="PANTHER" id="PTHR20856">
    <property type="entry name" value="DNA-DIRECTED RNA POLYMERASE I SUBUNIT 2"/>
    <property type="match status" value="1"/>
</dbReference>
<feature type="region of interest" description="Disordered" evidence="7">
    <location>
        <begin position="1"/>
        <end position="25"/>
    </location>
</feature>